<dbReference type="InterPro" id="IPR003439">
    <property type="entry name" value="ABC_transporter-like_ATP-bd"/>
</dbReference>
<keyword evidence="2" id="KW-0813">Transport</keyword>
<dbReference type="Pfam" id="PF08352">
    <property type="entry name" value="oligo_HPY"/>
    <property type="match status" value="2"/>
</dbReference>
<evidence type="ECO:0000256" key="3">
    <source>
        <dbReference type="ARBA" id="ARBA00022741"/>
    </source>
</evidence>
<dbReference type="SUPFAM" id="SSF52540">
    <property type="entry name" value="P-loop containing nucleoside triphosphate hydrolases"/>
    <property type="match status" value="2"/>
</dbReference>
<dbReference type="InterPro" id="IPR050319">
    <property type="entry name" value="ABC_transp_ATP-bind"/>
</dbReference>
<reference evidence="6 7" key="1">
    <citation type="journal article" date="2015" name="Antonie Van Leeuwenhoek">
        <title>Oceanobacillus bengalensis sp. nov., a bacterium isolated from seawater of the Bay of Bengal.</title>
        <authorList>
            <person name="Yongchang O."/>
            <person name="Xiang W."/>
            <person name="Wang G."/>
        </authorList>
    </citation>
    <scope>NUCLEOTIDE SEQUENCE [LARGE SCALE GENOMIC DNA]</scope>
    <source>
        <strain evidence="6 7">MCCC 1K00260</strain>
    </source>
</reference>
<dbReference type="GO" id="GO:0055085">
    <property type="term" value="P:transmembrane transport"/>
    <property type="evidence" value="ECO:0007669"/>
    <property type="project" value="UniProtKB-ARBA"/>
</dbReference>
<dbReference type="NCBIfam" id="NF008453">
    <property type="entry name" value="PRK11308.1"/>
    <property type="match status" value="2"/>
</dbReference>
<keyword evidence="4 6" id="KW-0067">ATP-binding</keyword>
<keyword evidence="7" id="KW-1185">Reference proteome</keyword>
<gene>
    <name evidence="6" type="ORF">D8M05_06650</name>
</gene>
<evidence type="ECO:0000313" key="7">
    <source>
        <dbReference type="Proteomes" id="UP000281813"/>
    </source>
</evidence>
<dbReference type="Proteomes" id="UP000281813">
    <property type="component" value="Unassembled WGS sequence"/>
</dbReference>
<evidence type="ECO:0000313" key="6">
    <source>
        <dbReference type="EMBL" id="RKQ16552.1"/>
    </source>
</evidence>
<dbReference type="Gene3D" id="3.40.50.300">
    <property type="entry name" value="P-loop containing nucleotide triphosphate hydrolases"/>
    <property type="match status" value="2"/>
</dbReference>
<dbReference type="RefSeq" id="WP_121129911.1">
    <property type="nucleotide sequence ID" value="NZ_JBHUFK010000003.1"/>
</dbReference>
<dbReference type="EMBL" id="RBZO01000008">
    <property type="protein sequence ID" value="RKQ16552.1"/>
    <property type="molecule type" value="Genomic_DNA"/>
</dbReference>
<name>A0A494Z235_9BACI</name>
<dbReference type="PROSITE" id="PS50893">
    <property type="entry name" value="ABC_TRANSPORTER_2"/>
    <property type="match status" value="2"/>
</dbReference>
<feature type="domain" description="ABC transporter" evidence="5">
    <location>
        <begin position="5"/>
        <end position="256"/>
    </location>
</feature>
<dbReference type="GO" id="GO:0005524">
    <property type="term" value="F:ATP binding"/>
    <property type="evidence" value="ECO:0007669"/>
    <property type="project" value="UniProtKB-KW"/>
</dbReference>
<evidence type="ECO:0000259" key="5">
    <source>
        <dbReference type="PROSITE" id="PS50893"/>
    </source>
</evidence>
<dbReference type="InterPro" id="IPR003593">
    <property type="entry name" value="AAA+_ATPase"/>
</dbReference>
<feature type="domain" description="ABC transporter" evidence="5">
    <location>
        <begin position="351"/>
        <end position="593"/>
    </location>
</feature>
<dbReference type="InterPro" id="IPR013563">
    <property type="entry name" value="Oligopep_ABC_C"/>
</dbReference>
<dbReference type="PANTHER" id="PTHR43776:SF7">
    <property type="entry name" value="D,D-DIPEPTIDE TRANSPORT ATP-BINDING PROTEIN DDPF-RELATED"/>
    <property type="match status" value="1"/>
</dbReference>
<dbReference type="NCBIfam" id="TIGR01727">
    <property type="entry name" value="oligo_HPY"/>
    <property type="match status" value="2"/>
</dbReference>
<comment type="caution">
    <text evidence="6">The sequence shown here is derived from an EMBL/GenBank/DDBJ whole genome shotgun (WGS) entry which is preliminary data.</text>
</comment>
<sequence>MAPLLSIKNLHVTFNTYAGKVYAVRGIDLTVEKGETLAIVGESGSGKSVSSKAIIGLLPKQSASIEQGEVLFEGRDLLSLNKSEMQKIRGSEIAVIFQDPMTALNPTMKVGKQVVEGAMKHQKLSKKEAHHLAIELFEMVGIPNPEVRINQYPHEFSGGMRQRVVIAMALASKPKLLIADEPTTALDVTIQAQILDLLRDIQKKTGTSIIFITHDLGVVANIADSVAVMYAGQIVEKGKVEEVFHNPVHPYNWGLLRSMPNMETKGKLYSIPGSPPDLMNPPTGDAFAPRNEFALSIDYEKAPPTYAVSETHTAATWLLHPKAPNINYTKQSNDDLDEEEISAVNMNDTLLKVSNLKKHFNLPSKQVLKAVDGVSLEIRKGETLGLVGESGCGKSTTGRTLLGLYEPTEGEILYNNTPIKEGNKKDFSQKIQMIFQDPYASLDPRKKVEDIIAEGLDIHGLAENKQERQEKVQRLLKVVGLQPDHAQRFPHEFSGGQRQRIGIARALAVEPELIIADEPISALDVSIQAQVVNLLKELQKDRDLTYLFIAHDLSMVKYISDRIGVMYLGAMVELAEADELYKKPLHPYTQALLSAVPVPDPKIEKTRERIILEGGLPSPVNPPQGCRFRTRCPLATEKCAEIPQWREVEKSHWVACHYV</sequence>
<dbReference type="FunFam" id="3.40.50.300:FF:000016">
    <property type="entry name" value="Oligopeptide ABC transporter ATP-binding component"/>
    <property type="match status" value="2"/>
</dbReference>
<keyword evidence="3" id="KW-0547">Nucleotide-binding</keyword>
<comment type="similarity">
    <text evidence="1">Belongs to the ABC transporter superfamily.</text>
</comment>
<dbReference type="CDD" id="cd03257">
    <property type="entry name" value="ABC_NikE_OppD_transporters"/>
    <property type="match status" value="2"/>
</dbReference>
<dbReference type="PANTHER" id="PTHR43776">
    <property type="entry name" value="TRANSPORT ATP-BINDING PROTEIN"/>
    <property type="match status" value="1"/>
</dbReference>
<dbReference type="InterPro" id="IPR027417">
    <property type="entry name" value="P-loop_NTPase"/>
</dbReference>
<dbReference type="PROSITE" id="PS00211">
    <property type="entry name" value="ABC_TRANSPORTER_1"/>
    <property type="match status" value="2"/>
</dbReference>
<dbReference type="GO" id="GO:0016887">
    <property type="term" value="F:ATP hydrolysis activity"/>
    <property type="evidence" value="ECO:0007669"/>
    <property type="project" value="InterPro"/>
</dbReference>
<evidence type="ECO:0000256" key="1">
    <source>
        <dbReference type="ARBA" id="ARBA00005417"/>
    </source>
</evidence>
<accession>A0A494Z235</accession>
<evidence type="ECO:0000256" key="2">
    <source>
        <dbReference type="ARBA" id="ARBA00022448"/>
    </source>
</evidence>
<dbReference type="InterPro" id="IPR017871">
    <property type="entry name" value="ABC_transporter-like_CS"/>
</dbReference>
<dbReference type="NCBIfam" id="NF007739">
    <property type="entry name" value="PRK10419.1"/>
    <property type="match status" value="2"/>
</dbReference>
<dbReference type="OrthoDB" id="9802264at2"/>
<dbReference type="AlphaFoldDB" id="A0A494Z235"/>
<dbReference type="GO" id="GO:0015833">
    <property type="term" value="P:peptide transport"/>
    <property type="evidence" value="ECO:0007669"/>
    <property type="project" value="InterPro"/>
</dbReference>
<dbReference type="SMART" id="SM00382">
    <property type="entry name" value="AAA"/>
    <property type="match status" value="2"/>
</dbReference>
<organism evidence="6 7">
    <name type="scientific">Oceanobacillus bengalensis</name>
    <dbReference type="NCBI Taxonomy" id="1435466"/>
    <lineage>
        <taxon>Bacteria</taxon>
        <taxon>Bacillati</taxon>
        <taxon>Bacillota</taxon>
        <taxon>Bacilli</taxon>
        <taxon>Bacillales</taxon>
        <taxon>Bacillaceae</taxon>
        <taxon>Oceanobacillus</taxon>
    </lineage>
</organism>
<proteinExistence type="inferred from homology"/>
<dbReference type="Pfam" id="PF00005">
    <property type="entry name" value="ABC_tran"/>
    <property type="match status" value="2"/>
</dbReference>
<evidence type="ECO:0000256" key="4">
    <source>
        <dbReference type="ARBA" id="ARBA00022840"/>
    </source>
</evidence>
<protein>
    <submittedName>
        <fullName evidence="6">ABC transporter ATP-binding protein</fullName>
    </submittedName>
</protein>